<evidence type="ECO:0000259" key="5">
    <source>
        <dbReference type="PROSITE" id="PS50600"/>
    </source>
</evidence>
<proteinExistence type="inferred from homology"/>
<evidence type="ECO:0000256" key="2">
    <source>
        <dbReference type="ARBA" id="ARBA00022670"/>
    </source>
</evidence>
<dbReference type="EMBL" id="NCKW01009623">
    <property type="protein sequence ID" value="POM66417.1"/>
    <property type="molecule type" value="Genomic_DNA"/>
</dbReference>
<dbReference type="OrthoDB" id="127559at2759"/>
<dbReference type="Pfam" id="PF02902">
    <property type="entry name" value="Peptidase_C48"/>
    <property type="match status" value="1"/>
</dbReference>
<evidence type="ECO:0000313" key="6">
    <source>
        <dbReference type="EMBL" id="POM66417.1"/>
    </source>
</evidence>
<dbReference type="Gene3D" id="3.40.395.10">
    <property type="entry name" value="Adenoviral Proteinase, Chain A"/>
    <property type="match status" value="1"/>
</dbReference>
<dbReference type="InterPro" id="IPR003653">
    <property type="entry name" value="Peptidase_C48_C"/>
</dbReference>
<protein>
    <recommendedName>
        <fullName evidence="5">Ubiquitin-like protease family profile domain-containing protein</fullName>
    </recommendedName>
</protein>
<dbReference type="GO" id="GO:0006508">
    <property type="term" value="P:proteolysis"/>
    <property type="evidence" value="ECO:0007669"/>
    <property type="project" value="UniProtKB-KW"/>
</dbReference>
<comment type="similarity">
    <text evidence="1">Belongs to the peptidase C48 family.</text>
</comment>
<dbReference type="GO" id="GO:0008234">
    <property type="term" value="F:cysteine-type peptidase activity"/>
    <property type="evidence" value="ECO:0007669"/>
    <property type="project" value="InterPro"/>
</dbReference>
<keyword evidence="7" id="KW-1185">Reference proteome</keyword>
<sequence>MTEKDKSKRAQDVLGRISSELAEFADDKFEDAMENLVAWWNCLRHGSTNVTATDECGSDRSGSHIEHTQIATDEQDEKDEKEEQIHGGSASVYQPTLKPFNERAPKVGRPSLNRAKVDSERHAEQKAYNQGKKIRKALRSKDVVEVAKHIQEHKPPLGELHSFLETFEVRFKRHTKKTMTVETREPPPQIMPIRLPASLVKIALEAVREATKTSVENVDELTDDNAEQVVVTIEGAGEFSETTLKSIDYLGNLVSTCKQGMQCYSWLMSLIEPIVSLKGGKSDRNVDGESEPLTVAKDIYSTWPHQPLTGFGFMTNLYCAREESWYNDVIIEAFGRTLQAKYCNNKTLFLPFVRLPDTNNKDRRVPQVTRTALETATEDFVFMPINLNSSHWACIVVDNVRGRIHCYDSVDKRTHLRLLEDIAHEIQATALTGFTQVTQHSPTQKYSDSRGLFVCLYFWKRLWKEAGSNYTNSGLRLKRWELQSIVFSKKQVADGVREMQI</sequence>
<evidence type="ECO:0000313" key="7">
    <source>
        <dbReference type="Proteomes" id="UP000237271"/>
    </source>
</evidence>
<evidence type="ECO:0000256" key="1">
    <source>
        <dbReference type="ARBA" id="ARBA00005234"/>
    </source>
</evidence>
<dbReference type="Proteomes" id="UP000237271">
    <property type="component" value="Unassembled WGS sequence"/>
</dbReference>
<dbReference type="InterPro" id="IPR038765">
    <property type="entry name" value="Papain-like_cys_pep_sf"/>
</dbReference>
<dbReference type="PROSITE" id="PS50600">
    <property type="entry name" value="ULP_PROTEASE"/>
    <property type="match status" value="1"/>
</dbReference>
<organism evidence="6 7">
    <name type="scientific">Phytophthora palmivora</name>
    <dbReference type="NCBI Taxonomy" id="4796"/>
    <lineage>
        <taxon>Eukaryota</taxon>
        <taxon>Sar</taxon>
        <taxon>Stramenopiles</taxon>
        <taxon>Oomycota</taxon>
        <taxon>Peronosporomycetes</taxon>
        <taxon>Peronosporales</taxon>
        <taxon>Peronosporaceae</taxon>
        <taxon>Phytophthora</taxon>
    </lineage>
</organism>
<dbReference type="AlphaFoldDB" id="A0A2P4XLK3"/>
<feature type="domain" description="Ubiquitin-like protease family profile" evidence="5">
    <location>
        <begin position="292"/>
        <end position="461"/>
    </location>
</feature>
<reference evidence="6 7" key="1">
    <citation type="journal article" date="2017" name="Genome Biol. Evol.">
        <title>Phytophthora megakarya and P. palmivora, closely related causal agents of cacao black pod rot, underwent increases in genome sizes and gene numbers by different mechanisms.</title>
        <authorList>
            <person name="Ali S.S."/>
            <person name="Shao J."/>
            <person name="Lary D.J."/>
            <person name="Kronmiller B."/>
            <person name="Shen D."/>
            <person name="Strem M.D."/>
            <person name="Amoako-Attah I."/>
            <person name="Akrofi A.Y."/>
            <person name="Begoude B.A."/>
            <person name="Ten Hoopen G.M."/>
            <person name="Coulibaly K."/>
            <person name="Kebe B.I."/>
            <person name="Melnick R.L."/>
            <person name="Guiltinan M.J."/>
            <person name="Tyler B.M."/>
            <person name="Meinhardt L.W."/>
            <person name="Bailey B.A."/>
        </authorList>
    </citation>
    <scope>NUCLEOTIDE SEQUENCE [LARGE SCALE GENOMIC DNA]</scope>
    <source>
        <strain evidence="7">sbr112.9</strain>
    </source>
</reference>
<gene>
    <name evidence="6" type="ORF">PHPALM_17726</name>
</gene>
<feature type="compositionally biased region" description="Basic and acidic residues" evidence="4">
    <location>
        <begin position="57"/>
        <end position="67"/>
    </location>
</feature>
<evidence type="ECO:0000256" key="4">
    <source>
        <dbReference type="SAM" id="MobiDB-lite"/>
    </source>
</evidence>
<keyword evidence="3" id="KW-0378">Hydrolase</keyword>
<dbReference type="SUPFAM" id="SSF54001">
    <property type="entry name" value="Cysteine proteinases"/>
    <property type="match status" value="1"/>
</dbReference>
<accession>A0A2P4XLK3</accession>
<feature type="region of interest" description="Disordered" evidence="4">
    <location>
        <begin position="54"/>
        <end position="95"/>
    </location>
</feature>
<keyword evidence="2" id="KW-0645">Protease</keyword>
<feature type="compositionally biased region" description="Acidic residues" evidence="4">
    <location>
        <begin position="73"/>
        <end position="82"/>
    </location>
</feature>
<evidence type="ECO:0000256" key="3">
    <source>
        <dbReference type="ARBA" id="ARBA00022801"/>
    </source>
</evidence>
<comment type="caution">
    <text evidence="6">The sequence shown here is derived from an EMBL/GenBank/DDBJ whole genome shotgun (WGS) entry which is preliminary data.</text>
</comment>
<name>A0A2P4XLK3_9STRA</name>